<accession>A0A397SVT2</accession>
<dbReference type="InterPro" id="IPR000719">
    <property type="entry name" value="Prot_kinase_dom"/>
</dbReference>
<protein>
    <submittedName>
        <fullName evidence="4">Kinase-like domain-containing protein</fullName>
    </submittedName>
</protein>
<dbReference type="SUPFAM" id="SSF56112">
    <property type="entry name" value="Protein kinase-like (PK-like)"/>
    <property type="match status" value="1"/>
</dbReference>
<evidence type="ECO:0000256" key="1">
    <source>
        <dbReference type="ARBA" id="ARBA00022741"/>
    </source>
</evidence>
<dbReference type="GO" id="GO:0004674">
    <property type="term" value="F:protein serine/threonine kinase activity"/>
    <property type="evidence" value="ECO:0007669"/>
    <property type="project" value="TreeGrafter"/>
</dbReference>
<comment type="caution">
    <text evidence="4">The sequence shown here is derived from an EMBL/GenBank/DDBJ whole genome shotgun (WGS) entry which is preliminary data.</text>
</comment>
<dbReference type="GO" id="GO:0005524">
    <property type="term" value="F:ATP binding"/>
    <property type="evidence" value="ECO:0007669"/>
    <property type="project" value="UniProtKB-KW"/>
</dbReference>
<keyword evidence="1" id="KW-0547">Nucleotide-binding</keyword>
<dbReference type="OrthoDB" id="2326229at2759"/>
<reference evidence="4 5" key="1">
    <citation type="submission" date="2018-06" db="EMBL/GenBank/DDBJ databases">
        <title>Comparative genomics reveals the genomic features of Rhizophagus irregularis, R. cerebriforme, R. diaphanum and Gigaspora rosea, and their symbiotic lifestyle signature.</title>
        <authorList>
            <person name="Morin E."/>
            <person name="San Clemente H."/>
            <person name="Chen E.C.H."/>
            <person name="De La Providencia I."/>
            <person name="Hainaut M."/>
            <person name="Kuo A."/>
            <person name="Kohler A."/>
            <person name="Murat C."/>
            <person name="Tang N."/>
            <person name="Roy S."/>
            <person name="Loubradou J."/>
            <person name="Henrissat B."/>
            <person name="Grigoriev I.V."/>
            <person name="Corradi N."/>
            <person name="Roux C."/>
            <person name="Martin F.M."/>
        </authorList>
    </citation>
    <scope>NUCLEOTIDE SEQUENCE [LARGE SCALE GENOMIC DNA]</scope>
    <source>
        <strain evidence="4 5">DAOM 227022</strain>
    </source>
</reference>
<dbReference type="InterPro" id="IPR051681">
    <property type="entry name" value="Ser/Thr_Kinases-Pseudokinases"/>
</dbReference>
<dbReference type="InterPro" id="IPR011009">
    <property type="entry name" value="Kinase-like_dom_sf"/>
</dbReference>
<evidence type="ECO:0000256" key="2">
    <source>
        <dbReference type="ARBA" id="ARBA00022840"/>
    </source>
</evidence>
<dbReference type="EMBL" id="QKYT01000189">
    <property type="protein sequence ID" value="RIA90143.1"/>
    <property type="molecule type" value="Genomic_DNA"/>
</dbReference>
<evidence type="ECO:0000259" key="3">
    <source>
        <dbReference type="PROSITE" id="PS50011"/>
    </source>
</evidence>
<name>A0A397SVT2_9GLOM</name>
<feature type="domain" description="Protein kinase" evidence="3">
    <location>
        <begin position="324"/>
        <end position="565"/>
    </location>
</feature>
<dbReference type="InterPro" id="IPR009057">
    <property type="entry name" value="Homeodomain-like_sf"/>
</dbReference>
<dbReference type="PANTHER" id="PTHR44329">
    <property type="entry name" value="SERINE/THREONINE-PROTEIN KINASE TNNI3K-RELATED"/>
    <property type="match status" value="1"/>
</dbReference>
<dbReference type="PROSITE" id="PS50011">
    <property type="entry name" value="PROTEIN_KINASE_DOM"/>
    <property type="match status" value="1"/>
</dbReference>
<sequence length="651" mass="76118">MSKLTLLALTLEEDEFIKRYMKGYQKDDYNNCLTMIRELIQNKKPYARYTVRQIYDRWKNYLNPRLCHDPLRYDEKNFIIEQVQKLRGSKVILCWKYVIHDLEKKFGKLHSITKVKDFCHSWGLVPSLYECDDPLGDDEKKYIIRRIQNYRNSHIWEFIVRDLKIKFGKLHSTYRVKTFWYLRQNRNLDLDLCPDSLEDDEKIFIIQKHRTSNGTIWKYVLRDLENKFGKFNSENILCNLNPLGITENNEFNDENKRRRVKNDDTYTYCPQCLEFKQSNGSEEKYCGVCPNCKKINSGYAWCKKCDPDQFLKEEKTKWISFDRFNDVKQIGEGGFAKIYSATWLDGEPKINIHHQCELYNAKLTKFYGITKDPETNEFLMILAYANNGNLRDYLKKNFLNLKWNDKLNILKSIANNLLNIHKLNYIHRDLHSGNILQFYIGSFGTRITDLGLSQSIINSKSSNCSNVYGVLPYIAPEILDGKPYTLASDIYSFGIIMTEVSTGKPPYGNVSHDEKLALAICNGLRPRVAEGTPKCYIDLVNQCLDANLEKRPSTKVLLKTIKNWQLLNDYDSNFEKSFKISKEFIDADNIVSQKSSSRIMTVHSEAIYTGRFMSFTNLPKPRNSTKVQIEDPEVPDSHLVELHISDKSNSS</sequence>
<evidence type="ECO:0000313" key="5">
    <source>
        <dbReference type="Proteomes" id="UP000265703"/>
    </source>
</evidence>
<gene>
    <name evidence="4" type="ORF">C1645_876276</name>
</gene>
<dbReference type="AlphaFoldDB" id="A0A397SVT2"/>
<dbReference type="PANTHER" id="PTHR44329:SF298">
    <property type="entry name" value="MIXED LINEAGE KINASE DOMAIN-LIKE PROTEIN"/>
    <property type="match status" value="1"/>
</dbReference>
<keyword evidence="4" id="KW-0808">Transferase</keyword>
<keyword evidence="4" id="KW-0418">Kinase</keyword>
<dbReference type="InterPro" id="IPR001245">
    <property type="entry name" value="Ser-Thr/Tyr_kinase_cat_dom"/>
</dbReference>
<keyword evidence="5" id="KW-1185">Reference proteome</keyword>
<dbReference type="SUPFAM" id="SSF46689">
    <property type="entry name" value="Homeodomain-like"/>
    <property type="match status" value="1"/>
</dbReference>
<organism evidence="4 5">
    <name type="scientific">Glomus cerebriforme</name>
    <dbReference type="NCBI Taxonomy" id="658196"/>
    <lineage>
        <taxon>Eukaryota</taxon>
        <taxon>Fungi</taxon>
        <taxon>Fungi incertae sedis</taxon>
        <taxon>Mucoromycota</taxon>
        <taxon>Glomeromycotina</taxon>
        <taxon>Glomeromycetes</taxon>
        <taxon>Glomerales</taxon>
        <taxon>Glomeraceae</taxon>
        <taxon>Glomus</taxon>
    </lineage>
</organism>
<dbReference type="Proteomes" id="UP000265703">
    <property type="component" value="Unassembled WGS sequence"/>
</dbReference>
<dbReference type="Gene3D" id="1.10.510.10">
    <property type="entry name" value="Transferase(Phosphotransferase) domain 1"/>
    <property type="match status" value="1"/>
</dbReference>
<proteinExistence type="predicted"/>
<keyword evidence="2" id="KW-0067">ATP-binding</keyword>
<dbReference type="Pfam" id="PF07714">
    <property type="entry name" value="PK_Tyr_Ser-Thr"/>
    <property type="match status" value="1"/>
</dbReference>
<evidence type="ECO:0000313" key="4">
    <source>
        <dbReference type="EMBL" id="RIA90143.1"/>
    </source>
</evidence>